<dbReference type="EMBL" id="JBHRYQ010000001">
    <property type="protein sequence ID" value="MFC3811256.1"/>
    <property type="molecule type" value="Genomic_DNA"/>
</dbReference>
<evidence type="ECO:0000259" key="7">
    <source>
        <dbReference type="Pfam" id="PF02826"/>
    </source>
</evidence>
<evidence type="ECO:0000256" key="5">
    <source>
        <dbReference type="RuleBase" id="RU003719"/>
    </source>
</evidence>
<dbReference type="PANTHER" id="PTHR42789:SF1">
    <property type="entry name" value="D-ISOMER SPECIFIC 2-HYDROXYACID DEHYDROGENASE FAMILY PROTEIN (AFU_ORTHOLOGUE AFUA_6G10090)"/>
    <property type="match status" value="1"/>
</dbReference>
<feature type="domain" description="D-isomer specific 2-hydroxyacid dehydrogenase catalytic" evidence="6">
    <location>
        <begin position="5"/>
        <end position="305"/>
    </location>
</feature>
<evidence type="ECO:0000256" key="4">
    <source>
        <dbReference type="ARBA" id="ARBA00023027"/>
    </source>
</evidence>
<feature type="domain" description="D-isomer specific 2-hydroxyacid dehydrogenase NAD-binding" evidence="7">
    <location>
        <begin position="108"/>
        <end position="279"/>
    </location>
</feature>
<dbReference type="Proteomes" id="UP001595616">
    <property type="component" value="Unassembled WGS sequence"/>
</dbReference>
<keyword evidence="9" id="KW-1185">Reference proteome</keyword>
<evidence type="ECO:0000256" key="3">
    <source>
        <dbReference type="ARBA" id="ARBA00023002"/>
    </source>
</evidence>
<dbReference type="InterPro" id="IPR029753">
    <property type="entry name" value="D-isomer_DH_CS"/>
</dbReference>
<dbReference type="InterPro" id="IPR006139">
    <property type="entry name" value="D-isomer_2_OHA_DH_cat_dom"/>
</dbReference>
<dbReference type="InterPro" id="IPR006140">
    <property type="entry name" value="D-isomer_DH_NAD-bd"/>
</dbReference>
<dbReference type="SUPFAM" id="SSF51735">
    <property type="entry name" value="NAD(P)-binding Rossmann-fold domains"/>
    <property type="match status" value="1"/>
</dbReference>
<protein>
    <submittedName>
        <fullName evidence="8">NAD(P)-dependent oxidoreductase</fullName>
    </submittedName>
</protein>
<comment type="similarity">
    <text evidence="1 5">Belongs to the D-isomer specific 2-hydroxyacid dehydrogenase family.</text>
</comment>
<dbReference type="InterPro" id="IPR036291">
    <property type="entry name" value="NAD(P)-bd_dom_sf"/>
</dbReference>
<organism evidence="8 9">
    <name type="scientific">Lacihabitans lacunae</name>
    <dbReference type="NCBI Taxonomy" id="1028214"/>
    <lineage>
        <taxon>Bacteria</taxon>
        <taxon>Pseudomonadati</taxon>
        <taxon>Bacteroidota</taxon>
        <taxon>Cytophagia</taxon>
        <taxon>Cytophagales</taxon>
        <taxon>Leadbetterellaceae</taxon>
        <taxon>Lacihabitans</taxon>
    </lineage>
</organism>
<dbReference type="Gene3D" id="3.40.50.720">
    <property type="entry name" value="NAD(P)-binding Rossmann-like Domain"/>
    <property type="match status" value="2"/>
</dbReference>
<dbReference type="RefSeq" id="WP_379838098.1">
    <property type="nucleotide sequence ID" value="NZ_JBHRYQ010000001.1"/>
</dbReference>
<sequence>MKKNILLLETIAPEAMEILEKATDVALHFGFDSKTIKEITDQNEIHGIITRGIGKVNEELMTACPKLEVAARCGVGLDNLDVKTASEKNIKIVNTPGANANTVAEHTIALMLILQRNMYTAINDVKSGNWAARATFKSDELNEKTIGIMGLGNIGLKVANIAQVLGMKVIYWSQNPKDVPYERVSQAEIFERSDVISLHLSLNPETEGIISAENLAKCKPTAIIINTARGQLVNKEAMVQALHANKLGGYGADVPTTPPPTKDDELTSHPKAIITAHVSSLTANTYKNMSITTANNVLSILRNHAIDSKFIFNLKDLKL</sequence>
<evidence type="ECO:0000313" key="8">
    <source>
        <dbReference type="EMBL" id="MFC3811256.1"/>
    </source>
</evidence>
<dbReference type="Pfam" id="PF00389">
    <property type="entry name" value="2-Hacid_dh"/>
    <property type="match status" value="1"/>
</dbReference>
<dbReference type="InterPro" id="IPR050857">
    <property type="entry name" value="D-2-hydroxyacid_DH"/>
</dbReference>
<accession>A0ABV7YWG5</accession>
<dbReference type="PANTHER" id="PTHR42789">
    <property type="entry name" value="D-ISOMER SPECIFIC 2-HYDROXYACID DEHYDROGENASE FAMILY PROTEIN (AFU_ORTHOLOGUE AFUA_6G10090)"/>
    <property type="match status" value="1"/>
</dbReference>
<dbReference type="Pfam" id="PF02826">
    <property type="entry name" value="2-Hacid_dh_C"/>
    <property type="match status" value="1"/>
</dbReference>
<proteinExistence type="inferred from homology"/>
<dbReference type="InterPro" id="IPR029752">
    <property type="entry name" value="D-isomer_DH_CS1"/>
</dbReference>
<evidence type="ECO:0000256" key="1">
    <source>
        <dbReference type="ARBA" id="ARBA00005854"/>
    </source>
</evidence>
<keyword evidence="3 5" id="KW-0560">Oxidoreductase</keyword>
<keyword evidence="2" id="KW-0028">Amino-acid biosynthesis</keyword>
<reference evidence="9" key="1">
    <citation type="journal article" date="2019" name="Int. J. Syst. Evol. Microbiol.">
        <title>The Global Catalogue of Microorganisms (GCM) 10K type strain sequencing project: providing services to taxonomists for standard genome sequencing and annotation.</title>
        <authorList>
            <consortium name="The Broad Institute Genomics Platform"/>
            <consortium name="The Broad Institute Genome Sequencing Center for Infectious Disease"/>
            <person name="Wu L."/>
            <person name="Ma J."/>
        </authorList>
    </citation>
    <scope>NUCLEOTIDE SEQUENCE [LARGE SCALE GENOMIC DNA]</scope>
    <source>
        <strain evidence="9">CECT 7956</strain>
    </source>
</reference>
<gene>
    <name evidence="8" type="ORF">ACFOOI_11390</name>
</gene>
<evidence type="ECO:0000256" key="2">
    <source>
        <dbReference type="ARBA" id="ARBA00022605"/>
    </source>
</evidence>
<dbReference type="PROSITE" id="PS00671">
    <property type="entry name" value="D_2_HYDROXYACID_DH_3"/>
    <property type="match status" value="1"/>
</dbReference>
<keyword evidence="4" id="KW-0520">NAD</keyword>
<comment type="caution">
    <text evidence="8">The sequence shown here is derived from an EMBL/GenBank/DDBJ whole genome shotgun (WGS) entry which is preliminary data.</text>
</comment>
<evidence type="ECO:0000259" key="6">
    <source>
        <dbReference type="Pfam" id="PF00389"/>
    </source>
</evidence>
<dbReference type="PROSITE" id="PS00065">
    <property type="entry name" value="D_2_HYDROXYACID_DH_1"/>
    <property type="match status" value="1"/>
</dbReference>
<name>A0ABV7YWG5_9BACT</name>
<evidence type="ECO:0000313" key="9">
    <source>
        <dbReference type="Proteomes" id="UP001595616"/>
    </source>
</evidence>
<dbReference type="SUPFAM" id="SSF52283">
    <property type="entry name" value="Formate/glycerate dehydrogenase catalytic domain-like"/>
    <property type="match status" value="1"/>
</dbReference>